<dbReference type="SUPFAM" id="SSF51735">
    <property type="entry name" value="NAD(P)-binding Rossmann-fold domains"/>
    <property type="match status" value="1"/>
</dbReference>
<proteinExistence type="inferred from homology"/>
<feature type="domain" description="Pyrroline-5-carboxylate reductase catalytic N-terminal" evidence="7">
    <location>
        <begin position="5"/>
        <end position="100"/>
    </location>
</feature>
<dbReference type="InterPro" id="IPR029036">
    <property type="entry name" value="P5CR_dimer"/>
</dbReference>
<dbReference type="InterPro" id="IPR036291">
    <property type="entry name" value="NAD(P)-bd_dom_sf"/>
</dbReference>
<dbReference type="PROSITE" id="PS00521">
    <property type="entry name" value="P5CR"/>
    <property type="match status" value="1"/>
</dbReference>
<reference evidence="9 10" key="1">
    <citation type="submission" date="2023-12" db="EMBL/GenBank/DDBJ databases">
        <title>Novel species of the genus Arcicella isolated from rivers.</title>
        <authorList>
            <person name="Lu H."/>
        </authorList>
    </citation>
    <scope>NUCLEOTIDE SEQUENCE [LARGE SCALE GENOMIC DNA]</scope>
    <source>
        <strain evidence="9 10">DC2W</strain>
    </source>
</reference>
<keyword evidence="4" id="KW-0963">Cytoplasm</keyword>
<organism evidence="9 10">
    <name type="scientific">Arcicella gelida</name>
    <dbReference type="NCBI Taxonomy" id="2984195"/>
    <lineage>
        <taxon>Bacteria</taxon>
        <taxon>Pseudomonadati</taxon>
        <taxon>Bacteroidota</taxon>
        <taxon>Cytophagia</taxon>
        <taxon>Cytophagales</taxon>
        <taxon>Flectobacillaceae</taxon>
        <taxon>Arcicella</taxon>
    </lineage>
</organism>
<comment type="similarity">
    <text evidence="1 4 6">Belongs to the pyrroline-5-carboxylate reductase family.</text>
</comment>
<dbReference type="InterPro" id="IPR008927">
    <property type="entry name" value="6-PGluconate_DH-like_C_sf"/>
</dbReference>
<dbReference type="Pfam" id="PF14748">
    <property type="entry name" value="P5CR_dimer"/>
    <property type="match status" value="1"/>
</dbReference>
<comment type="catalytic activity">
    <reaction evidence="4 6">
        <text>L-proline + NADP(+) = (S)-1-pyrroline-5-carboxylate + NADPH + 2 H(+)</text>
        <dbReference type="Rhea" id="RHEA:14109"/>
        <dbReference type="ChEBI" id="CHEBI:15378"/>
        <dbReference type="ChEBI" id="CHEBI:17388"/>
        <dbReference type="ChEBI" id="CHEBI:57783"/>
        <dbReference type="ChEBI" id="CHEBI:58349"/>
        <dbReference type="ChEBI" id="CHEBI:60039"/>
        <dbReference type="EC" id="1.5.1.2"/>
    </reaction>
</comment>
<evidence type="ECO:0000259" key="7">
    <source>
        <dbReference type="Pfam" id="PF03807"/>
    </source>
</evidence>
<evidence type="ECO:0000256" key="6">
    <source>
        <dbReference type="RuleBase" id="RU003903"/>
    </source>
</evidence>
<evidence type="ECO:0000313" key="9">
    <source>
        <dbReference type="EMBL" id="MEA5404935.1"/>
    </source>
</evidence>
<dbReference type="Gene3D" id="1.10.3730.10">
    <property type="entry name" value="ProC C-terminal domain-like"/>
    <property type="match status" value="1"/>
</dbReference>
<comment type="function">
    <text evidence="4">Catalyzes the reduction of 1-pyrroline-5-carboxylate (PCA) to L-proline.</text>
</comment>
<dbReference type="Proteomes" id="UP001303899">
    <property type="component" value="Unassembled WGS sequence"/>
</dbReference>
<comment type="catalytic activity">
    <reaction evidence="4">
        <text>L-proline + NAD(+) = (S)-1-pyrroline-5-carboxylate + NADH + 2 H(+)</text>
        <dbReference type="Rhea" id="RHEA:14105"/>
        <dbReference type="ChEBI" id="CHEBI:15378"/>
        <dbReference type="ChEBI" id="CHEBI:17388"/>
        <dbReference type="ChEBI" id="CHEBI:57540"/>
        <dbReference type="ChEBI" id="CHEBI:57945"/>
        <dbReference type="ChEBI" id="CHEBI:60039"/>
        <dbReference type="EC" id="1.5.1.2"/>
    </reaction>
</comment>
<evidence type="ECO:0000256" key="2">
    <source>
        <dbReference type="ARBA" id="ARBA00022857"/>
    </source>
</evidence>
<gene>
    <name evidence="4 9" type="primary">proC</name>
    <name evidence="9" type="ORF">VB776_18520</name>
</gene>
<evidence type="ECO:0000259" key="8">
    <source>
        <dbReference type="Pfam" id="PF14748"/>
    </source>
</evidence>
<dbReference type="NCBIfam" id="TIGR00112">
    <property type="entry name" value="proC"/>
    <property type="match status" value="1"/>
</dbReference>
<name>A0ABU5S8X8_9BACT</name>
<evidence type="ECO:0000256" key="5">
    <source>
        <dbReference type="NCBIfam" id="TIGR00112"/>
    </source>
</evidence>
<evidence type="ECO:0000256" key="1">
    <source>
        <dbReference type="ARBA" id="ARBA00005525"/>
    </source>
</evidence>
<dbReference type="EMBL" id="JAYGIL010000027">
    <property type="protein sequence ID" value="MEA5404935.1"/>
    <property type="molecule type" value="Genomic_DNA"/>
</dbReference>
<dbReference type="PIRSF" id="PIRSF000193">
    <property type="entry name" value="Pyrrol-5-carb_rd"/>
    <property type="match status" value="1"/>
</dbReference>
<dbReference type="InterPro" id="IPR000304">
    <property type="entry name" value="Pyrroline-COOH_reductase"/>
</dbReference>
<dbReference type="Pfam" id="PF03807">
    <property type="entry name" value="F420_oxidored"/>
    <property type="match status" value="1"/>
</dbReference>
<comment type="subcellular location">
    <subcellularLocation>
        <location evidence="4">Cytoplasm</location>
    </subcellularLocation>
</comment>
<dbReference type="SUPFAM" id="SSF48179">
    <property type="entry name" value="6-phosphogluconate dehydrogenase C-terminal domain-like"/>
    <property type="match status" value="1"/>
</dbReference>
<feature type="domain" description="Pyrroline-5-carboxylate reductase dimerisation" evidence="8">
    <location>
        <begin position="163"/>
        <end position="267"/>
    </location>
</feature>
<dbReference type="HAMAP" id="MF_01925">
    <property type="entry name" value="P5C_reductase"/>
    <property type="match status" value="1"/>
</dbReference>
<keyword evidence="4 6" id="KW-0641">Proline biosynthesis</keyword>
<sequence length="269" mass="29221">MFEMKVAIIGAGNMGMAFAKSFIQYDLVKKEDLFLIEKNAERAEALRLEKAGVVIDTISSKIGEYDLIILSVKPQDFPSLQEELRAVIQPKQLVLSIMAGISIEKIISTLNHPLVVRAMPNTPALLGMGMTAFSAAGDITLSQLKKIENLINSTGRAVFLEDESLLDAVTALSGSGPAYFFYLVKAMIEAGKQMGFEESMSSLLVKQTMLGSFHLINNAEKSLDELIKAVASKGGTTEAALKRFEEGLLAQNLQEGIFAAQKRATELSK</sequence>
<dbReference type="PANTHER" id="PTHR11645:SF0">
    <property type="entry name" value="PYRROLINE-5-CARBOXYLATE REDUCTASE 3"/>
    <property type="match status" value="1"/>
</dbReference>
<comment type="pathway">
    <text evidence="4 6">Amino-acid biosynthesis; L-proline biosynthesis; L-proline from L-glutamate 5-semialdehyde: step 1/1.</text>
</comment>
<dbReference type="GO" id="GO:0004735">
    <property type="term" value="F:pyrroline-5-carboxylate reductase activity"/>
    <property type="evidence" value="ECO:0007669"/>
    <property type="project" value="UniProtKB-EC"/>
</dbReference>
<dbReference type="InterPro" id="IPR028939">
    <property type="entry name" value="P5C_Rdtase_cat_N"/>
</dbReference>
<evidence type="ECO:0000256" key="4">
    <source>
        <dbReference type="HAMAP-Rule" id="MF_01925"/>
    </source>
</evidence>
<accession>A0ABU5S8X8</accession>
<keyword evidence="3 4" id="KW-0560">Oxidoreductase</keyword>
<protein>
    <recommendedName>
        <fullName evidence="4 5">Pyrroline-5-carboxylate reductase</fullName>
        <shortName evidence="4">P5C reductase</shortName>
        <shortName evidence="4">P5CR</shortName>
        <ecNumber evidence="4 5">1.5.1.2</ecNumber>
    </recommendedName>
    <alternativeName>
        <fullName evidence="4">PCA reductase</fullName>
    </alternativeName>
</protein>
<keyword evidence="4 6" id="KW-0028">Amino-acid biosynthesis</keyword>
<dbReference type="EC" id="1.5.1.2" evidence="4 5"/>
<evidence type="ECO:0000256" key="3">
    <source>
        <dbReference type="ARBA" id="ARBA00023002"/>
    </source>
</evidence>
<keyword evidence="2 4" id="KW-0521">NADP</keyword>
<comment type="caution">
    <text evidence="9">The sequence shown here is derived from an EMBL/GenBank/DDBJ whole genome shotgun (WGS) entry which is preliminary data.</text>
</comment>
<keyword evidence="10" id="KW-1185">Reference proteome</keyword>
<evidence type="ECO:0000313" key="10">
    <source>
        <dbReference type="Proteomes" id="UP001303899"/>
    </source>
</evidence>
<dbReference type="PANTHER" id="PTHR11645">
    <property type="entry name" value="PYRROLINE-5-CARBOXYLATE REDUCTASE"/>
    <property type="match status" value="1"/>
</dbReference>
<dbReference type="Gene3D" id="3.40.50.720">
    <property type="entry name" value="NAD(P)-binding Rossmann-like Domain"/>
    <property type="match status" value="1"/>
</dbReference>
<dbReference type="InterPro" id="IPR053790">
    <property type="entry name" value="P5CR-like_CS"/>
</dbReference>